<organism evidence="2 3">
    <name type="scientific">Stenotrophomonas terrae</name>
    <dbReference type="NCBI Taxonomy" id="405446"/>
    <lineage>
        <taxon>Bacteria</taxon>
        <taxon>Pseudomonadati</taxon>
        <taxon>Pseudomonadota</taxon>
        <taxon>Gammaproteobacteria</taxon>
        <taxon>Lysobacterales</taxon>
        <taxon>Lysobacteraceae</taxon>
        <taxon>Stenotrophomonas</taxon>
    </lineage>
</organism>
<keyword evidence="3" id="KW-1185">Reference proteome</keyword>
<dbReference type="InterPro" id="IPR056906">
    <property type="entry name" value="ORF2/G2P_dom"/>
</dbReference>
<dbReference type="AlphaFoldDB" id="A0A0R0D3K4"/>
<sequence>MPWHQFWTLTFRRSETGRNGGVHEEKADKAFRFFVSCINTELYGKSWGRHWHRGIQWARGQEFHRDGRIHFHAIVAAPDDDLSRRMSRHRWKEFWYQEFGIARLEIPRSQHDISGYLSKYVSKGGTVDFSKNFGAWQPPRIDYTARPEQHGLIQPTK</sequence>
<evidence type="ECO:0000259" key="1">
    <source>
        <dbReference type="Pfam" id="PF23343"/>
    </source>
</evidence>
<evidence type="ECO:0000313" key="3">
    <source>
        <dbReference type="Proteomes" id="UP000051863"/>
    </source>
</evidence>
<reference evidence="2 3" key="1">
    <citation type="submission" date="2015-05" db="EMBL/GenBank/DDBJ databases">
        <title>Genome sequencing and analysis of members of genus Stenotrophomonas.</title>
        <authorList>
            <person name="Patil P.P."/>
            <person name="Midha S."/>
            <person name="Patil P.B."/>
        </authorList>
    </citation>
    <scope>NUCLEOTIDE SEQUENCE [LARGE SCALE GENOMIC DNA]</scope>
    <source>
        <strain evidence="2 3">DSM 18941</strain>
    </source>
</reference>
<feature type="domain" description="Replication-associated protein ORF2/G2P" evidence="1">
    <location>
        <begin position="6"/>
        <end position="124"/>
    </location>
</feature>
<evidence type="ECO:0000313" key="2">
    <source>
        <dbReference type="EMBL" id="KRG72529.1"/>
    </source>
</evidence>
<dbReference type="Pfam" id="PF23343">
    <property type="entry name" value="REP_ORF2-G2P"/>
    <property type="match status" value="1"/>
</dbReference>
<gene>
    <name evidence="2" type="ORF">ABB27_01000</name>
</gene>
<comment type="caution">
    <text evidence="2">The sequence shown here is derived from an EMBL/GenBank/DDBJ whole genome shotgun (WGS) entry which is preliminary data.</text>
</comment>
<dbReference type="EMBL" id="LDJJ01000004">
    <property type="protein sequence ID" value="KRG72529.1"/>
    <property type="molecule type" value="Genomic_DNA"/>
</dbReference>
<dbReference type="PATRIC" id="fig|405446.3.peg.2014"/>
<dbReference type="Proteomes" id="UP000051863">
    <property type="component" value="Unassembled WGS sequence"/>
</dbReference>
<proteinExistence type="predicted"/>
<name>A0A0R0D3K4_9GAMM</name>
<protein>
    <recommendedName>
        <fullName evidence="1">Replication-associated protein ORF2/G2P domain-containing protein</fullName>
    </recommendedName>
</protein>
<accession>A0A0R0D3K4</accession>